<dbReference type="InterPro" id="IPR011047">
    <property type="entry name" value="Quinoprotein_ADH-like_sf"/>
</dbReference>
<dbReference type="AlphaFoldDB" id="A0A8H6XTS0"/>
<dbReference type="EMBL" id="JACAZI010000012">
    <property type="protein sequence ID" value="KAF7347378.1"/>
    <property type="molecule type" value="Genomic_DNA"/>
</dbReference>
<dbReference type="OrthoDB" id="550575at2759"/>
<accession>A0A8H6XTS0</accession>
<evidence type="ECO:0000313" key="1">
    <source>
        <dbReference type="EMBL" id="KAF7347378.1"/>
    </source>
</evidence>
<organism evidence="1 2">
    <name type="scientific">Mycena venus</name>
    <dbReference type="NCBI Taxonomy" id="2733690"/>
    <lineage>
        <taxon>Eukaryota</taxon>
        <taxon>Fungi</taxon>
        <taxon>Dikarya</taxon>
        <taxon>Basidiomycota</taxon>
        <taxon>Agaricomycotina</taxon>
        <taxon>Agaricomycetes</taxon>
        <taxon>Agaricomycetidae</taxon>
        <taxon>Agaricales</taxon>
        <taxon>Marasmiineae</taxon>
        <taxon>Mycenaceae</taxon>
        <taxon>Mycena</taxon>
    </lineage>
</organism>
<keyword evidence="2" id="KW-1185">Reference proteome</keyword>
<protein>
    <submittedName>
        <fullName evidence="1">F-box domain-containing protein</fullName>
    </submittedName>
</protein>
<sequence>MKQQRTANTKIHCYFCSKEHDAVGDNTGIESLLQEQCNNCRTGSSSSVRDALRAKRIAQYDEEVLEANQSILYHNAAVLHGFISSSIVYSDLGTALSRRELTGVSDWKSFCYTRICIQNSWRGEEASFVTSHRCAGHNVHRIKADEQRGFLIVTTSRGGLFVVDFYDDQVLWSLPADYVHAYAHCEYGSGYLIFDREGFVGEKEVWRLADDVERDQDSPTFATPDEKQENISSWAEGFHGSTSRGHFRPWAVLRPPALTRAFRFVYPTLIAATLISLFIWDIPSGELVQVHGHAFICGSNTLRAFSRTSGRCVLDLPSSQISYGRNAYSFIEDGGHEQLGLPGSVLKPQPIIHWLAIRPTDNKRLIDEFIAVHVSACGSHLAALLASSRLIIIPFFQRIISGTVDTWDIALDIQLGSPVSVARYLAFENGRVAVATGTGLFVISIDWESTLQAADPLSISVHRAAWFNAPVALKCVSCLQMTPTGIFLNWDAGIQSTGRRDYKGDDLIPELGFERIFSRSLGEEQSLLHLPNGDDVVQLFEPGKIFLSFFRSNPYLVCSWPAGIVFSLQYRFYTY</sequence>
<reference evidence="1" key="1">
    <citation type="submission" date="2020-05" db="EMBL/GenBank/DDBJ databases">
        <title>Mycena genomes resolve the evolution of fungal bioluminescence.</title>
        <authorList>
            <person name="Tsai I.J."/>
        </authorList>
    </citation>
    <scope>NUCLEOTIDE SEQUENCE</scope>
    <source>
        <strain evidence="1">CCC161011</strain>
    </source>
</reference>
<evidence type="ECO:0000313" key="2">
    <source>
        <dbReference type="Proteomes" id="UP000620124"/>
    </source>
</evidence>
<proteinExistence type="predicted"/>
<gene>
    <name evidence="1" type="ORF">MVEN_01493600</name>
</gene>
<comment type="caution">
    <text evidence="1">The sequence shown here is derived from an EMBL/GenBank/DDBJ whole genome shotgun (WGS) entry which is preliminary data.</text>
</comment>
<name>A0A8H6XTS0_9AGAR</name>
<dbReference type="SUPFAM" id="SSF50998">
    <property type="entry name" value="Quinoprotein alcohol dehydrogenase-like"/>
    <property type="match status" value="1"/>
</dbReference>
<dbReference type="Proteomes" id="UP000620124">
    <property type="component" value="Unassembled WGS sequence"/>
</dbReference>